<dbReference type="SUPFAM" id="SSF47598">
    <property type="entry name" value="Ribbon-helix-helix"/>
    <property type="match status" value="1"/>
</dbReference>
<dbReference type="SUPFAM" id="SSF143100">
    <property type="entry name" value="TTHA1013/TTHA0281-like"/>
    <property type="match status" value="1"/>
</dbReference>
<dbReference type="GO" id="GO:0006355">
    <property type="term" value="P:regulation of DNA-templated transcription"/>
    <property type="evidence" value="ECO:0007669"/>
    <property type="project" value="InterPro"/>
</dbReference>
<dbReference type="AlphaFoldDB" id="A0AA86INU6"/>
<proteinExistence type="predicted"/>
<dbReference type="InterPro" id="IPR010985">
    <property type="entry name" value="Ribbon_hlx_hlx"/>
</dbReference>
<evidence type="ECO:0000313" key="1">
    <source>
        <dbReference type="EMBL" id="BCU53980.1"/>
    </source>
</evidence>
<organism evidence="1 2">
    <name type="scientific">Enterobacter kobei</name>
    <dbReference type="NCBI Taxonomy" id="208224"/>
    <lineage>
        <taxon>Bacteria</taxon>
        <taxon>Pseudomonadati</taxon>
        <taxon>Pseudomonadota</taxon>
        <taxon>Gammaproteobacteria</taxon>
        <taxon>Enterobacterales</taxon>
        <taxon>Enterobacteriaceae</taxon>
        <taxon>Enterobacter</taxon>
        <taxon>Enterobacter cloacae complex</taxon>
    </lineage>
</organism>
<evidence type="ECO:0000313" key="2">
    <source>
        <dbReference type="Proteomes" id="UP000682928"/>
    </source>
</evidence>
<dbReference type="EMBL" id="AP024590">
    <property type="protein sequence ID" value="BCU53980.1"/>
    <property type="molecule type" value="Genomic_DNA"/>
</dbReference>
<dbReference type="Pfam" id="PF05534">
    <property type="entry name" value="HicB"/>
    <property type="match status" value="1"/>
</dbReference>
<dbReference type="InterPro" id="IPR035069">
    <property type="entry name" value="TTHA1013/TTHA0281-like"/>
</dbReference>
<protein>
    <submittedName>
        <fullName evidence="1">DNA repair protein HhH-GPD</fullName>
    </submittedName>
</protein>
<dbReference type="InterPro" id="IPR013321">
    <property type="entry name" value="Arc_rbn_hlx_hlx"/>
</dbReference>
<reference evidence="1" key="1">
    <citation type="submission" date="2021-04" db="EMBL/GenBank/DDBJ databases">
        <title>Difference and commonality of drug resistance evolution in various bacteria. and drug sensitivity profiles.</title>
        <authorList>
            <person name="Maeda T."/>
            <person name="Shibai A."/>
            <person name="Kawada K."/>
            <person name="Kotani H."/>
            <person name="Tarusawa Y."/>
            <person name="Tanabe K."/>
            <person name="Furusawa C."/>
        </authorList>
    </citation>
    <scope>NUCLEOTIDE SEQUENCE</scope>
    <source>
        <strain evidence="1">JCM 8580</strain>
    </source>
</reference>
<dbReference type="Proteomes" id="UP000682928">
    <property type="component" value="Chromosome"/>
</dbReference>
<sequence length="118" mass="13304">MNKKSNIMNIHGQPAVVTFEADIGAFRGKFLNVNGYCDFVADSIEGLRREGEKSLAEWLADCKEDGIAPYKAEEKQKSFTLRYPGSLEPRLTAVAQQHAVSKNQFIVELLERELLNRC</sequence>
<accession>A0AA86INU6</accession>
<dbReference type="GO" id="GO:0043565">
    <property type="term" value="F:sequence-specific DNA binding"/>
    <property type="evidence" value="ECO:0007669"/>
    <property type="project" value="UniProtKB-ARBA"/>
</dbReference>
<dbReference type="RefSeq" id="WP_088221717.1">
    <property type="nucleotide sequence ID" value="NZ_AP024590.1"/>
</dbReference>
<dbReference type="InterPro" id="IPR008651">
    <property type="entry name" value="Uncharacterised_HicB"/>
</dbReference>
<name>A0AA86INU6_9ENTR</name>
<gene>
    <name evidence="1" type="ORF">ENKO_05740</name>
</gene>
<dbReference type="Gene3D" id="1.10.1220.10">
    <property type="entry name" value="Met repressor-like"/>
    <property type="match status" value="1"/>
</dbReference>